<reference evidence="3 4" key="1">
    <citation type="submission" date="2016-01" db="EMBL/GenBank/DDBJ databases">
        <title>The draft genome sequence of Aquimarina sp. RZW4-3-2.</title>
        <authorList>
            <person name="Wang Y."/>
        </authorList>
    </citation>
    <scope>NUCLEOTIDE SEQUENCE [LARGE SCALE GENOMIC DNA]</scope>
    <source>
        <strain evidence="3 4">RZW4-3-2</strain>
    </source>
</reference>
<dbReference type="STRING" id="1642818.AWE51_03965"/>
<protein>
    <submittedName>
        <fullName evidence="3">Dihydroorotase</fullName>
    </submittedName>
</protein>
<dbReference type="InterPro" id="IPR032466">
    <property type="entry name" value="Metal_Hydrolase"/>
</dbReference>
<evidence type="ECO:0000256" key="1">
    <source>
        <dbReference type="ARBA" id="ARBA00022975"/>
    </source>
</evidence>
<accession>A0A163CP03</accession>
<dbReference type="GO" id="GO:0004151">
    <property type="term" value="F:dihydroorotase activity"/>
    <property type="evidence" value="ECO:0007669"/>
    <property type="project" value="InterPro"/>
</dbReference>
<dbReference type="Proteomes" id="UP000076715">
    <property type="component" value="Unassembled WGS sequence"/>
</dbReference>
<dbReference type="SUPFAM" id="SSF51338">
    <property type="entry name" value="Composite domain of metallo-dependent hydrolases"/>
    <property type="match status" value="1"/>
</dbReference>
<dbReference type="PANTHER" id="PTHR43668:SF2">
    <property type="entry name" value="ALLANTOINASE"/>
    <property type="match status" value="1"/>
</dbReference>
<organism evidence="3 4">
    <name type="scientific">Aquimarina aggregata</name>
    <dbReference type="NCBI Taxonomy" id="1642818"/>
    <lineage>
        <taxon>Bacteria</taxon>
        <taxon>Pseudomonadati</taxon>
        <taxon>Bacteroidota</taxon>
        <taxon>Flavobacteriia</taxon>
        <taxon>Flavobacteriales</taxon>
        <taxon>Flavobacteriaceae</taxon>
        <taxon>Aquimarina</taxon>
    </lineage>
</organism>
<dbReference type="InterPro" id="IPR050138">
    <property type="entry name" value="DHOase/Allantoinase_Hydrolase"/>
</dbReference>
<evidence type="ECO:0000313" key="4">
    <source>
        <dbReference type="Proteomes" id="UP000076715"/>
    </source>
</evidence>
<evidence type="ECO:0000313" key="3">
    <source>
        <dbReference type="EMBL" id="KZS42611.1"/>
    </source>
</evidence>
<dbReference type="Gene3D" id="3.20.20.140">
    <property type="entry name" value="Metal-dependent hydrolases"/>
    <property type="match status" value="1"/>
</dbReference>
<dbReference type="InterPro" id="IPR004722">
    <property type="entry name" value="DHOase"/>
</dbReference>
<evidence type="ECO:0000259" key="2">
    <source>
        <dbReference type="Pfam" id="PF12890"/>
    </source>
</evidence>
<dbReference type="GO" id="GO:0006145">
    <property type="term" value="P:purine nucleobase catabolic process"/>
    <property type="evidence" value="ECO:0007669"/>
    <property type="project" value="TreeGrafter"/>
</dbReference>
<dbReference type="CDD" id="cd01317">
    <property type="entry name" value="DHOase_IIa"/>
    <property type="match status" value="1"/>
</dbReference>
<dbReference type="InterPro" id="IPR011059">
    <property type="entry name" value="Metal-dep_hydrolase_composite"/>
</dbReference>
<proteinExistence type="predicted"/>
<gene>
    <name evidence="3" type="ORF">AWE51_03965</name>
</gene>
<name>A0A163CP03_9FLAO</name>
<dbReference type="EMBL" id="LQRT01000002">
    <property type="protein sequence ID" value="KZS42611.1"/>
    <property type="molecule type" value="Genomic_DNA"/>
</dbReference>
<feature type="domain" description="Dihydroorotase catalytic" evidence="2">
    <location>
        <begin position="80"/>
        <end position="258"/>
    </location>
</feature>
<dbReference type="InterPro" id="IPR024403">
    <property type="entry name" value="DHOase_cat"/>
</dbReference>
<comment type="caution">
    <text evidence="3">The sequence shown here is derived from an EMBL/GenBank/DDBJ whole genome shotgun (WGS) entry which is preliminary data.</text>
</comment>
<keyword evidence="4" id="KW-1185">Reference proteome</keyword>
<dbReference type="GO" id="GO:0006221">
    <property type="term" value="P:pyrimidine nucleotide biosynthetic process"/>
    <property type="evidence" value="ECO:0007669"/>
    <property type="project" value="UniProtKB-KW"/>
</dbReference>
<dbReference type="GO" id="GO:0004038">
    <property type="term" value="F:allantoinase activity"/>
    <property type="evidence" value="ECO:0007669"/>
    <property type="project" value="TreeGrafter"/>
</dbReference>
<dbReference type="PANTHER" id="PTHR43668">
    <property type="entry name" value="ALLANTOINASE"/>
    <property type="match status" value="1"/>
</dbReference>
<dbReference type="GO" id="GO:0005737">
    <property type="term" value="C:cytoplasm"/>
    <property type="evidence" value="ECO:0007669"/>
    <property type="project" value="TreeGrafter"/>
</dbReference>
<dbReference type="SUPFAM" id="SSF51556">
    <property type="entry name" value="Metallo-dependent hydrolases"/>
    <property type="match status" value="1"/>
</dbReference>
<dbReference type="GO" id="GO:0046872">
    <property type="term" value="F:metal ion binding"/>
    <property type="evidence" value="ECO:0007669"/>
    <property type="project" value="InterPro"/>
</dbReference>
<dbReference type="Gene3D" id="2.30.40.10">
    <property type="entry name" value="Urease, subunit C, domain 1"/>
    <property type="match status" value="1"/>
</dbReference>
<dbReference type="AlphaFoldDB" id="A0A163CP03"/>
<dbReference type="Pfam" id="PF12890">
    <property type="entry name" value="DHOase"/>
    <property type="match status" value="1"/>
</dbReference>
<sequence>MVCYFCADIPVNRNIIIKISKMNILLKSTTVIDSTSPFNNKTVDILIEDGIITDIDSTLQSIPNITEINLADLHVSRGWFDSSVSFGEPGYEERETILHGLDVAAKSGFTSIALNPNTLPITDTSASIGFLTVKSQQHAVNLYPIGALTVKSEGKDLAELYDMQQAGAVAFGDYKKAIANPNLLKIALLYAQNFNGLVQSFPQDNSIAGKGMVHEEEQSTLLGLKGIPSLAEELQVTRDLFLLEYTGGKLHIPTISTAKSVALIKEAKTKGLAVTCSVTTHHLKLTDNELVKFDANYKVQPPLRTQKDITALHKGIQEGTIDMVTSDHQPIDIEHKKVEFDSASYGTIGLESSFGVLNSIFDIETCINLLTNGKEIFGIEDITIDKGSTANLTLFSPKKELIFDQKDILSTSKNSAFLGKSLKGQSYGIIANKKMILK</sequence>
<keyword evidence="1" id="KW-0665">Pyrimidine biosynthesis</keyword>